<dbReference type="PROSITE" id="PS51257">
    <property type="entry name" value="PROKAR_LIPOPROTEIN"/>
    <property type="match status" value="1"/>
</dbReference>
<dbReference type="OrthoDB" id="627345at2"/>
<protein>
    <recommendedName>
        <fullName evidence="4">DUF4595 domain-containing protein</fullName>
    </recommendedName>
</protein>
<feature type="signal peptide" evidence="1">
    <location>
        <begin position="1"/>
        <end position="17"/>
    </location>
</feature>
<gene>
    <name evidence="2" type="ORF">SAMN04488121_1011409</name>
</gene>
<dbReference type="Proteomes" id="UP000199045">
    <property type="component" value="Unassembled WGS sequence"/>
</dbReference>
<proteinExistence type="predicted"/>
<evidence type="ECO:0000313" key="3">
    <source>
        <dbReference type="Proteomes" id="UP000199045"/>
    </source>
</evidence>
<dbReference type="RefSeq" id="WP_143011375.1">
    <property type="nucleotide sequence ID" value="NZ_FNBN01000001.1"/>
</dbReference>
<sequence length="357" mass="39517">MKKVLFFGMLACSLAFYACKKDAKEDTGGDEPPAKIDTVYLSDRALLSTKVKVAFGISTPGAIPAATTASGTPVLVENKNIVDAISGRYIVIKPTFSYYESTIKGYHVSIVGSSLHFEVDYSASRGFYRQAPQPEGSLFRQGDYVDSSIIVKLPKYIVGDTLSLTYAAYDSLGHISNHVLAHVRIHSQNGIADFQDFVGSWKVNRKTDKNGVWQNYYIPDTSYTNFTCASGKVQYCLNNQQSCFSGIAAITAVTKYDLMFTDMNEYSELFSATLSRVVMDNSTCDKLAYGTQTVSKLEKGGWSFNPQTKIMTIVVDNNGIESDNFYSYQAKILEMTPQLVTLVRLDNTSYTVELVKK</sequence>
<dbReference type="AlphaFoldDB" id="A0A1G7JYD5"/>
<evidence type="ECO:0008006" key="4">
    <source>
        <dbReference type="Google" id="ProtNLM"/>
    </source>
</evidence>
<evidence type="ECO:0000256" key="1">
    <source>
        <dbReference type="SAM" id="SignalP"/>
    </source>
</evidence>
<evidence type="ECO:0000313" key="2">
    <source>
        <dbReference type="EMBL" id="SDF29811.1"/>
    </source>
</evidence>
<organism evidence="2 3">
    <name type="scientific">Chitinophaga filiformis</name>
    <name type="common">Myxococcus filiformis</name>
    <name type="synonym">Flexibacter filiformis</name>
    <dbReference type="NCBI Taxonomy" id="104663"/>
    <lineage>
        <taxon>Bacteria</taxon>
        <taxon>Pseudomonadati</taxon>
        <taxon>Bacteroidota</taxon>
        <taxon>Chitinophagia</taxon>
        <taxon>Chitinophagales</taxon>
        <taxon>Chitinophagaceae</taxon>
        <taxon>Chitinophaga</taxon>
    </lineage>
</organism>
<accession>A0A1G7JYD5</accession>
<name>A0A1G7JYD5_CHIFI</name>
<dbReference type="EMBL" id="FNBN01000001">
    <property type="protein sequence ID" value="SDF29811.1"/>
    <property type="molecule type" value="Genomic_DNA"/>
</dbReference>
<feature type="chain" id="PRO_5011764038" description="DUF4595 domain-containing protein" evidence="1">
    <location>
        <begin position="18"/>
        <end position="357"/>
    </location>
</feature>
<reference evidence="2 3" key="1">
    <citation type="submission" date="2016-10" db="EMBL/GenBank/DDBJ databases">
        <authorList>
            <person name="de Groot N.N."/>
        </authorList>
    </citation>
    <scope>NUCLEOTIDE SEQUENCE [LARGE SCALE GENOMIC DNA]</scope>
    <source>
        <strain evidence="2 3">DSM 527</strain>
    </source>
</reference>
<keyword evidence="1" id="KW-0732">Signal</keyword>